<keyword evidence="2" id="KW-1185">Reference proteome</keyword>
<protein>
    <recommendedName>
        <fullName evidence="3">DUF3298 domain-containing protein</fullName>
    </recommendedName>
</protein>
<sequence>MRNITILLLLTIPSLTYGQKASRLDTLVSDLNLIASVAIHQQQFEVKKNGLATITNKDNKEFNLHFSDLSYTYNFFGGLYNVIFFYKEASYCKYDHNNLGDLMFRSRNDANHFIHLLYQIKEELGFKDKIKHPIQPGMICPYKTYAMGKPRSFGYLYFNENQNTDTLGNVEIYDVVKNEKNRFQGNVFQPDTFLITSKIENMRWEAYSSYGGLLHGLEVIKRQFDDFKPFVLNTNSHLPFNELLLLNKVYKLEMTDGDQTHKGSLIIHDQLVSIEISKEGDANKYDADLILDAHHFIVKDNEHQKVWQVLEWDKKSLKGYVADVSLEAPVINEFVIYLK</sequence>
<reference evidence="1 2" key="1">
    <citation type="journal article" date="2015" name="Int. J. Syst. Evol. Microbiol.">
        <title>Carboxylicivirga linearis sp. nov., isolated from a sea cucumber culture pond.</title>
        <authorList>
            <person name="Wang F.Q."/>
            <person name="Zhou Y.X."/>
            <person name="Lin X.Z."/>
            <person name="Chen G.J."/>
            <person name="Du Z.J."/>
        </authorList>
    </citation>
    <scope>NUCLEOTIDE SEQUENCE [LARGE SCALE GENOMIC DNA]</scope>
    <source>
        <strain evidence="1 2">FB218</strain>
    </source>
</reference>
<comment type="caution">
    <text evidence="1">The sequence shown here is derived from an EMBL/GenBank/DDBJ whole genome shotgun (WGS) entry which is preliminary data.</text>
</comment>
<name>A0ABS5JV54_9BACT</name>
<gene>
    <name evidence="1" type="ORF">KEM10_08695</name>
</gene>
<evidence type="ECO:0000313" key="2">
    <source>
        <dbReference type="Proteomes" id="UP000708576"/>
    </source>
</evidence>
<dbReference type="Proteomes" id="UP000708576">
    <property type="component" value="Unassembled WGS sequence"/>
</dbReference>
<evidence type="ECO:0000313" key="1">
    <source>
        <dbReference type="EMBL" id="MBS2098356.1"/>
    </source>
</evidence>
<dbReference type="EMBL" id="JAGUCO010000004">
    <property type="protein sequence ID" value="MBS2098356.1"/>
    <property type="molecule type" value="Genomic_DNA"/>
</dbReference>
<proteinExistence type="predicted"/>
<dbReference type="RefSeq" id="WP_212215598.1">
    <property type="nucleotide sequence ID" value="NZ_JAGUCO010000004.1"/>
</dbReference>
<organism evidence="1 2">
    <name type="scientific">Carboxylicivirga linearis</name>
    <dbReference type="NCBI Taxonomy" id="1628157"/>
    <lineage>
        <taxon>Bacteria</taxon>
        <taxon>Pseudomonadati</taxon>
        <taxon>Bacteroidota</taxon>
        <taxon>Bacteroidia</taxon>
        <taxon>Marinilabiliales</taxon>
        <taxon>Marinilabiliaceae</taxon>
        <taxon>Carboxylicivirga</taxon>
    </lineage>
</organism>
<accession>A0ABS5JV54</accession>
<evidence type="ECO:0008006" key="3">
    <source>
        <dbReference type="Google" id="ProtNLM"/>
    </source>
</evidence>